<proteinExistence type="predicted"/>
<protein>
    <submittedName>
        <fullName evidence="1">Uncharacterized protein</fullName>
    </submittedName>
</protein>
<gene>
    <name evidence="1" type="ORF">B0H16DRAFT_1732187</name>
</gene>
<dbReference type="EMBL" id="JARKIB010000137">
    <property type="protein sequence ID" value="KAJ7733638.1"/>
    <property type="molecule type" value="Genomic_DNA"/>
</dbReference>
<dbReference type="Proteomes" id="UP001215598">
    <property type="component" value="Unassembled WGS sequence"/>
</dbReference>
<evidence type="ECO:0000313" key="2">
    <source>
        <dbReference type="Proteomes" id="UP001215598"/>
    </source>
</evidence>
<organism evidence="1 2">
    <name type="scientific">Mycena metata</name>
    <dbReference type="NCBI Taxonomy" id="1033252"/>
    <lineage>
        <taxon>Eukaryota</taxon>
        <taxon>Fungi</taxon>
        <taxon>Dikarya</taxon>
        <taxon>Basidiomycota</taxon>
        <taxon>Agaricomycotina</taxon>
        <taxon>Agaricomycetes</taxon>
        <taxon>Agaricomycetidae</taxon>
        <taxon>Agaricales</taxon>
        <taxon>Marasmiineae</taxon>
        <taxon>Mycenaceae</taxon>
        <taxon>Mycena</taxon>
    </lineage>
</organism>
<evidence type="ECO:0000313" key="1">
    <source>
        <dbReference type="EMBL" id="KAJ7733638.1"/>
    </source>
</evidence>
<reference evidence="1" key="1">
    <citation type="submission" date="2023-03" db="EMBL/GenBank/DDBJ databases">
        <title>Massive genome expansion in bonnet fungi (Mycena s.s.) driven by repeated elements and novel gene families across ecological guilds.</title>
        <authorList>
            <consortium name="Lawrence Berkeley National Laboratory"/>
            <person name="Harder C.B."/>
            <person name="Miyauchi S."/>
            <person name="Viragh M."/>
            <person name="Kuo A."/>
            <person name="Thoen E."/>
            <person name="Andreopoulos B."/>
            <person name="Lu D."/>
            <person name="Skrede I."/>
            <person name="Drula E."/>
            <person name="Henrissat B."/>
            <person name="Morin E."/>
            <person name="Kohler A."/>
            <person name="Barry K."/>
            <person name="LaButti K."/>
            <person name="Morin E."/>
            <person name="Salamov A."/>
            <person name="Lipzen A."/>
            <person name="Mereny Z."/>
            <person name="Hegedus B."/>
            <person name="Baldrian P."/>
            <person name="Stursova M."/>
            <person name="Weitz H."/>
            <person name="Taylor A."/>
            <person name="Grigoriev I.V."/>
            <person name="Nagy L.G."/>
            <person name="Martin F."/>
            <person name="Kauserud H."/>
        </authorList>
    </citation>
    <scope>NUCLEOTIDE SEQUENCE</scope>
    <source>
        <strain evidence="1">CBHHK182m</strain>
    </source>
</reference>
<dbReference type="AlphaFoldDB" id="A0AAD7I2H5"/>
<accession>A0AAD7I2H5</accession>
<name>A0AAD7I2H5_9AGAR</name>
<comment type="caution">
    <text evidence="1">The sequence shown here is derived from an EMBL/GenBank/DDBJ whole genome shotgun (WGS) entry which is preliminary data.</text>
</comment>
<sequence length="77" mass="8399">MSTSGSLQKGERYVNLYYVLACALPFGSGPSVLPNVQHHDDDDDDDAIPALIPMEVEAQYCTSTTKPLTFPQARAKL</sequence>
<keyword evidence="2" id="KW-1185">Reference proteome</keyword>